<dbReference type="RefSeq" id="WP_109730585.1">
    <property type="nucleotide sequence ID" value="NZ_BAAACK010000019.1"/>
</dbReference>
<accession>A0A2Y9BE41</accession>
<evidence type="ECO:0000313" key="7">
    <source>
        <dbReference type="EMBL" id="PWJ30140.1"/>
    </source>
</evidence>
<feature type="transmembrane region" description="Helical" evidence="5">
    <location>
        <begin position="43"/>
        <end position="67"/>
    </location>
</feature>
<dbReference type="InterPro" id="IPR004841">
    <property type="entry name" value="AA-permease/SLC12A_dom"/>
</dbReference>
<feature type="transmembrane region" description="Helical" evidence="5">
    <location>
        <begin position="9"/>
        <end position="31"/>
    </location>
</feature>
<dbReference type="EMBL" id="QGDL01000004">
    <property type="protein sequence ID" value="PWJ30140.1"/>
    <property type="molecule type" value="Genomic_DNA"/>
</dbReference>
<keyword evidence="3 5" id="KW-1133">Transmembrane helix</keyword>
<dbReference type="Pfam" id="PF00324">
    <property type="entry name" value="AA_permease"/>
    <property type="match status" value="1"/>
</dbReference>
<dbReference type="Proteomes" id="UP000245845">
    <property type="component" value="Unassembled WGS sequence"/>
</dbReference>
<keyword evidence="8" id="KW-1185">Reference proteome</keyword>
<evidence type="ECO:0000256" key="5">
    <source>
        <dbReference type="SAM" id="Phobius"/>
    </source>
</evidence>
<dbReference type="GO" id="GO:0016020">
    <property type="term" value="C:membrane"/>
    <property type="evidence" value="ECO:0007669"/>
    <property type="project" value="UniProtKB-SubCell"/>
</dbReference>
<dbReference type="InterPro" id="IPR050367">
    <property type="entry name" value="APC_superfamily"/>
</dbReference>
<organism evidence="7 8">
    <name type="scientific">Faecalicatena orotica</name>
    <dbReference type="NCBI Taxonomy" id="1544"/>
    <lineage>
        <taxon>Bacteria</taxon>
        <taxon>Bacillati</taxon>
        <taxon>Bacillota</taxon>
        <taxon>Clostridia</taxon>
        <taxon>Lachnospirales</taxon>
        <taxon>Lachnospiraceae</taxon>
        <taxon>Faecalicatena</taxon>
    </lineage>
</organism>
<dbReference type="PANTHER" id="PTHR42770:SF7">
    <property type="entry name" value="MEMBRANE PROTEIN"/>
    <property type="match status" value="1"/>
</dbReference>
<keyword evidence="2 5" id="KW-0812">Transmembrane</keyword>
<feature type="transmembrane region" description="Helical" evidence="5">
    <location>
        <begin position="264"/>
        <end position="288"/>
    </location>
</feature>
<feature type="transmembrane region" description="Helical" evidence="5">
    <location>
        <begin position="339"/>
        <end position="359"/>
    </location>
</feature>
<dbReference type="Gene3D" id="1.20.1740.10">
    <property type="entry name" value="Amino acid/polyamine transporter I"/>
    <property type="match status" value="1"/>
</dbReference>
<reference evidence="7 8" key="1">
    <citation type="submission" date="2018-05" db="EMBL/GenBank/DDBJ databases">
        <title>The Hungate 1000. A catalogue of reference genomes from the rumen microbiome.</title>
        <authorList>
            <person name="Kelly W."/>
        </authorList>
    </citation>
    <scope>NUCLEOTIDE SEQUENCE [LARGE SCALE GENOMIC DNA]</scope>
    <source>
        <strain evidence="7 8">NLAE-zl-C242</strain>
    </source>
</reference>
<dbReference type="PIRSF" id="PIRSF006060">
    <property type="entry name" value="AA_transporter"/>
    <property type="match status" value="1"/>
</dbReference>
<proteinExistence type="predicted"/>
<evidence type="ECO:0000256" key="2">
    <source>
        <dbReference type="ARBA" id="ARBA00022692"/>
    </source>
</evidence>
<evidence type="ECO:0000256" key="3">
    <source>
        <dbReference type="ARBA" id="ARBA00022989"/>
    </source>
</evidence>
<dbReference type="OrthoDB" id="3181223at2"/>
<keyword evidence="4 5" id="KW-0472">Membrane</keyword>
<dbReference type="GO" id="GO:0055085">
    <property type="term" value="P:transmembrane transport"/>
    <property type="evidence" value="ECO:0007669"/>
    <property type="project" value="InterPro"/>
</dbReference>
<feature type="transmembrane region" description="Helical" evidence="5">
    <location>
        <begin position="379"/>
        <end position="400"/>
    </location>
</feature>
<feature type="transmembrane region" description="Helical" evidence="5">
    <location>
        <begin position="314"/>
        <end position="333"/>
    </location>
</feature>
<feature type="transmembrane region" description="Helical" evidence="5">
    <location>
        <begin position="88"/>
        <end position="108"/>
    </location>
</feature>
<name>A0A2Y9BE41_9FIRM</name>
<feature type="transmembrane region" description="Helical" evidence="5">
    <location>
        <begin position="114"/>
        <end position="134"/>
    </location>
</feature>
<comment type="subcellular location">
    <subcellularLocation>
        <location evidence="1">Membrane</location>
        <topology evidence="1">Multi-pass membrane protein</topology>
    </subcellularLocation>
</comment>
<evidence type="ECO:0000313" key="8">
    <source>
        <dbReference type="Proteomes" id="UP000245845"/>
    </source>
</evidence>
<feature type="transmembrane region" description="Helical" evidence="5">
    <location>
        <begin position="406"/>
        <end position="424"/>
    </location>
</feature>
<sequence length="441" mass="47906">MENKEKGKIGLMTATFMLIGTIIGASSFVASGYQAEAMGPAVWLVYIIGALLTVPVCIQSAQIGCILPVEGSSYVMVKKTSGKLSTFMYGWLYIIWTAIWLPYCAHTIAKYVRLYIPGANVYVVAVIALLLFGVIHSFGFEAAARFQSLIVIILMAAMLVFVIMGIPHVKLSNLTPMFPKGAGPVIGQIIPAYFGFVGINTMTEWAGNVHKPQKNLPKAMFLCMVIVTLLYCGMTAVLCGMMPYTELGIDTPVSIASMQFGMPAVTALVTLGAMFATISTLNGMYVCLTHELHNMSCQGSMPALFKKTAGKRNAPIVAVWFSVAVAILLSFMSESIMEYIDVATAFVMVSLIHSAFVSVRLKKVLPKAYDEAAFKMKGIWYYIWPVLEIASCGFILVVTLAGSPKLLLPMIVIIGIGIVFYYVYAAKHEGAETEGEMQKSI</sequence>
<evidence type="ECO:0000256" key="4">
    <source>
        <dbReference type="ARBA" id="ARBA00023136"/>
    </source>
</evidence>
<feature type="transmembrane region" description="Helical" evidence="5">
    <location>
        <begin position="219"/>
        <end position="244"/>
    </location>
</feature>
<protein>
    <submittedName>
        <fullName evidence="7">Amino acid/polyamine/organocation transporter (APC superfamily)</fullName>
    </submittedName>
</protein>
<evidence type="ECO:0000259" key="6">
    <source>
        <dbReference type="Pfam" id="PF00324"/>
    </source>
</evidence>
<dbReference type="PANTHER" id="PTHR42770">
    <property type="entry name" value="AMINO ACID TRANSPORTER-RELATED"/>
    <property type="match status" value="1"/>
</dbReference>
<evidence type="ECO:0000256" key="1">
    <source>
        <dbReference type="ARBA" id="ARBA00004141"/>
    </source>
</evidence>
<feature type="domain" description="Amino acid permease/ SLC12A" evidence="6">
    <location>
        <begin position="15"/>
        <end position="399"/>
    </location>
</feature>
<gene>
    <name evidence="7" type="ORF">A8806_1043</name>
</gene>
<dbReference type="AlphaFoldDB" id="A0A2Y9BE41"/>
<comment type="caution">
    <text evidence="7">The sequence shown here is derived from an EMBL/GenBank/DDBJ whole genome shotgun (WGS) entry which is preliminary data.</text>
</comment>
<feature type="transmembrane region" description="Helical" evidence="5">
    <location>
        <begin position="146"/>
        <end position="166"/>
    </location>
</feature>
<feature type="transmembrane region" description="Helical" evidence="5">
    <location>
        <begin position="186"/>
        <end position="207"/>
    </location>
</feature>